<protein>
    <submittedName>
        <fullName evidence="2">Uncharacterized protein</fullName>
    </submittedName>
</protein>
<organism evidence="1 2">
    <name type="scientific">Ascaris lumbricoides</name>
    <name type="common">Giant roundworm</name>
    <dbReference type="NCBI Taxonomy" id="6252"/>
    <lineage>
        <taxon>Eukaryota</taxon>
        <taxon>Metazoa</taxon>
        <taxon>Ecdysozoa</taxon>
        <taxon>Nematoda</taxon>
        <taxon>Chromadorea</taxon>
        <taxon>Rhabditida</taxon>
        <taxon>Spirurina</taxon>
        <taxon>Ascaridomorpha</taxon>
        <taxon>Ascaridoidea</taxon>
        <taxon>Ascarididae</taxon>
        <taxon>Ascaris</taxon>
    </lineage>
</organism>
<reference evidence="2" key="1">
    <citation type="submission" date="2017-02" db="UniProtKB">
        <authorList>
            <consortium name="WormBaseParasite"/>
        </authorList>
    </citation>
    <scope>IDENTIFICATION</scope>
</reference>
<dbReference type="WBParaSite" id="ALUE_0002096101-mRNA-1">
    <property type="protein sequence ID" value="ALUE_0002096101-mRNA-1"/>
    <property type="gene ID" value="ALUE_0002096101"/>
</dbReference>
<proteinExistence type="predicted"/>
<evidence type="ECO:0000313" key="2">
    <source>
        <dbReference type="WBParaSite" id="ALUE_0002096101-mRNA-1"/>
    </source>
</evidence>
<dbReference type="AlphaFoldDB" id="A0A0M3IQD3"/>
<evidence type="ECO:0000313" key="1">
    <source>
        <dbReference type="Proteomes" id="UP000036681"/>
    </source>
</evidence>
<sequence>MNRMYSNSEYATILFFHTRNQLVMTGCSWTVIEMGITTLPSIETGNRGGMVVLKAPHAFSTTIPPRFLDATRNREGTGTCIERMDLSALANFIRILHYRQETTDEMDHEAF</sequence>
<accession>A0A0M3IQD3</accession>
<dbReference type="Proteomes" id="UP000036681">
    <property type="component" value="Unplaced"/>
</dbReference>
<name>A0A0M3IQD3_ASCLU</name>
<keyword evidence="1" id="KW-1185">Reference proteome</keyword>